<keyword evidence="2" id="KW-1185">Reference proteome</keyword>
<gene>
    <name evidence="1" type="ORF">SAMN02745172_00096</name>
</gene>
<name>A0A1M7Z4S7_9HYPH</name>
<dbReference type="SUPFAM" id="SSF52540">
    <property type="entry name" value="P-loop containing nucleoside triphosphate hydrolases"/>
    <property type="match status" value="1"/>
</dbReference>
<dbReference type="Proteomes" id="UP000186406">
    <property type="component" value="Unassembled WGS sequence"/>
</dbReference>
<dbReference type="InterPro" id="IPR027417">
    <property type="entry name" value="P-loop_NTPase"/>
</dbReference>
<dbReference type="GO" id="GO:0016740">
    <property type="term" value="F:transferase activity"/>
    <property type="evidence" value="ECO:0007669"/>
    <property type="project" value="UniProtKB-KW"/>
</dbReference>
<organism evidence="1 2">
    <name type="scientific">Pseudoxanthobacter soli DSM 19599</name>
    <dbReference type="NCBI Taxonomy" id="1123029"/>
    <lineage>
        <taxon>Bacteria</taxon>
        <taxon>Pseudomonadati</taxon>
        <taxon>Pseudomonadota</taxon>
        <taxon>Alphaproteobacteria</taxon>
        <taxon>Hyphomicrobiales</taxon>
        <taxon>Segnochrobactraceae</taxon>
        <taxon>Pseudoxanthobacter</taxon>
    </lineage>
</organism>
<dbReference type="Gene3D" id="3.40.50.300">
    <property type="entry name" value="P-loop containing nucleotide triphosphate hydrolases"/>
    <property type="match status" value="1"/>
</dbReference>
<reference evidence="1 2" key="1">
    <citation type="submission" date="2016-12" db="EMBL/GenBank/DDBJ databases">
        <authorList>
            <person name="Song W.-J."/>
            <person name="Kurnit D.M."/>
        </authorList>
    </citation>
    <scope>NUCLEOTIDE SEQUENCE [LARGE SCALE GENOMIC DNA]</scope>
    <source>
        <strain evidence="1 2">DSM 19599</strain>
    </source>
</reference>
<evidence type="ECO:0000313" key="1">
    <source>
        <dbReference type="EMBL" id="SHO59875.1"/>
    </source>
</evidence>
<dbReference type="RefSeq" id="WP_073625269.1">
    <property type="nucleotide sequence ID" value="NZ_FRXO01000001.1"/>
</dbReference>
<dbReference type="EMBL" id="FRXO01000001">
    <property type="protein sequence ID" value="SHO59875.1"/>
    <property type="molecule type" value="Genomic_DNA"/>
</dbReference>
<sequence>METFPKGLGAARDIARLVRRQRPSATPMLCNELIYRPDNDVLMFIHIPKTGGTSLAAGLEDMVGAERYLPLRQHLIGKVREKRRHAAGYAASVAWRRLKARVGGRHWLLPSGFDAARLDDMALVSGHVGLADMPSTRRRPVVVTLLRDPVERFVSSFHFFRSVALAESPPPMQKSPRLLTWSIDDYVAWLADRGEVDAFNVQCLFLGDSPSFEPARRAIDETVFMAATLDRIDDFRTALGAALGVGSIPARREKVGAARMSAAPPRPETLETIRRLSSGDVRLVEHVRAAFAAHWDATTPGAVLKRD</sequence>
<dbReference type="OrthoDB" id="288532at2"/>
<dbReference type="AlphaFoldDB" id="A0A1M7Z4S7"/>
<proteinExistence type="predicted"/>
<protein>
    <submittedName>
        <fullName evidence="1">Sulfotransferase family protein</fullName>
    </submittedName>
</protein>
<keyword evidence="1" id="KW-0808">Transferase</keyword>
<accession>A0A1M7Z4S7</accession>
<evidence type="ECO:0000313" key="2">
    <source>
        <dbReference type="Proteomes" id="UP000186406"/>
    </source>
</evidence>
<dbReference type="STRING" id="1123029.SAMN02745172_00096"/>